<keyword evidence="3" id="KW-1185">Reference proteome</keyword>
<proteinExistence type="predicted"/>
<dbReference type="RefSeq" id="WP_111419545.1">
    <property type="nucleotide sequence ID" value="NZ_NPEX01000080.1"/>
</dbReference>
<reference evidence="2 3" key="1">
    <citation type="submission" date="2017-07" db="EMBL/GenBank/DDBJ databases">
        <title>Draft Genome Sequences of Select Purple Nonsulfur Bacteria.</title>
        <authorList>
            <person name="Lasarre B."/>
            <person name="Mckinlay J.B."/>
        </authorList>
    </citation>
    <scope>NUCLEOTIDE SEQUENCE [LARGE SCALE GENOMIC DNA]</scope>
    <source>
        <strain evidence="2 3">DSM 5909</strain>
    </source>
</reference>
<dbReference type="EMBL" id="NPEX01000080">
    <property type="protein sequence ID" value="RAI43596.1"/>
    <property type="molecule type" value="Genomic_DNA"/>
</dbReference>
<keyword evidence="1" id="KW-0732">Signal</keyword>
<evidence type="ECO:0000256" key="1">
    <source>
        <dbReference type="SAM" id="SignalP"/>
    </source>
</evidence>
<accession>A0A327KZJ8</accession>
<protein>
    <submittedName>
        <fullName evidence="2">Uncharacterized protein</fullName>
    </submittedName>
</protein>
<name>A0A327KZJ8_9BRAD</name>
<evidence type="ECO:0000313" key="2">
    <source>
        <dbReference type="EMBL" id="RAI43596.1"/>
    </source>
</evidence>
<feature type="signal peptide" evidence="1">
    <location>
        <begin position="1"/>
        <end position="25"/>
    </location>
</feature>
<comment type="caution">
    <text evidence="2">The sequence shown here is derived from an EMBL/GenBank/DDBJ whole genome shotgun (WGS) entry which is preliminary data.</text>
</comment>
<dbReference type="Proteomes" id="UP000249130">
    <property type="component" value="Unassembled WGS sequence"/>
</dbReference>
<dbReference type="AlphaFoldDB" id="A0A327KZJ8"/>
<evidence type="ECO:0000313" key="3">
    <source>
        <dbReference type="Proteomes" id="UP000249130"/>
    </source>
</evidence>
<feature type="chain" id="PRO_5016272762" evidence="1">
    <location>
        <begin position="26"/>
        <end position="85"/>
    </location>
</feature>
<sequence length="85" mass="8870">MKNAIVCSALLALGLGLVTTDKAHAVVYCRYIDYPVGCIVRPGVVLVPRPVARAVVRPGVGAPGVGVRRGTPLNRGGPVNRVGRR</sequence>
<gene>
    <name evidence="2" type="ORF">CH341_13440</name>
</gene>
<organism evidence="2 3">
    <name type="scientific">Rhodoplanes roseus</name>
    <dbReference type="NCBI Taxonomy" id="29409"/>
    <lineage>
        <taxon>Bacteria</taxon>
        <taxon>Pseudomonadati</taxon>
        <taxon>Pseudomonadota</taxon>
        <taxon>Alphaproteobacteria</taxon>
        <taxon>Hyphomicrobiales</taxon>
        <taxon>Nitrobacteraceae</taxon>
        <taxon>Rhodoplanes</taxon>
    </lineage>
</organism>